<dbReference type="EMBL" id="OY660874">
    <property type="protein sequence ID" value="CAJ1067661.1"/>
    <property type="molecule type" value="Genomic_DNA"/>
</dbReference>
<accession>A0AAV1G392</accession>
<protein>
    <submittedName>
        <fullName evidence="2">Uncharacterized protein</fullName>
    </submittedName>
</protein>
<feature type="compositionally biased region" description="Basic and acidic residues" evidence="1">
    <location>
        <begin position="93"/>
        <end position="105"/>
    </location>
</feature>
<gene>
    <name evidence="2" type="ORF">XNOV1_A007668</name>
</gene>
<feature type="compositionally biased region" description="Basic and acidic residues" evidence="1">
    <location>
        <begin position="14"/>
        <end position="40"/>
    </location>
</feature>
<evidence type="ECO:0000313" key="3">
    <source>
        <dbReference type="Proteomes" id="UP001178508"/>
    </source>
</evidence>
<feature type="compositionally biased region" description="Basic and acidic residues" evidence="1">
    <location>
        <begin position="57"/>
        <end position="83"/>
    </location>
</feature>
<keyword evidence="3" id="KW-1185">Reference proteome</keyword>
<proteinExistence type="predicted"/>
<dbReference type="Proteomes" id="UP001178508">
    <property type="component" value="Chromosome 11"/>
</dbReference>
<feature type="region of interest" description="Disordered" evidence="1">
    <location>
        <begin position="57"/>
        <end position="127"/>
    </location>
</feature>
<evidence type="ECO:0000313" key="2">
    <source>
        <dbReference type="EMBL" id="CAJ1067661.1"/>
    </source>
</evidence>
<reference evidence="2" key="1">
    <citation type="submission" date="2023-08" db="EMBL/GenBank/DDBJ databases">
        <authorList>
            <person name="Alioto T."/>
            <person name="Alioto T."/>
            <person name="Gomez Garrido J."/>
        </authorList>
    </citation>
    <scope>NUCLEOTIDE SEQUENCE</scope>
</reference>
<sequence>MTGSHVAYTKRFLQKGEAEKDPDRGKGVLGDGKTERRQTGEYEVFVPGGQCACRQMEMEERAGGETENENDRTWTLTAKRETGKCSNRLDASGGKEKDREAKEDMETNSQGRPERDGSQLAWGKKGR</sequence>
<evidence type="ECO:0000256" key="1">
    <source>
        <dbReference type="SAM" id="MobiDB-lite"/>
    </source>
</evidence>
<feature type="region of interest" description="Disordered" evidence="1">
    <location>
        <begin position="1"/>
        <end position="40"/>
    </location>
</feature>
<dbReference type="AlphaFoldDB" id="A0AAV1G392"/>
<organism evidence="2 3">
    <name type="scientific">Xyrichtys novacula</name>
    <name type="common">Pearly razorfish</name>
    <name type="synonym">Hemipteronotus novacula</name>
    <dbReference type="NCBI Taxonomy" id="13765"/>
    <lineage>
        <taxon>Eukaryota</taxon>
        <taxon>Metazoa</taxon>
        <taxon>Chordata</taxon>
        <taxon>Craniata</taxon>
        <taxon>Vertebrata</taxon>
        <taxon>Euteleostomi</taxon>
        <taxon>Actinopterygii</taxon>
        <taxon>Neopterygii</taxon>
        <taxon>Teleostei</taxon>
        <taxon>Neoteleostei</taxon>
        <taxon>Acanthomorphata</taxon>
        <taxon>Eupercaria</taxon>
        <taxon>Labriformes</taxon>
        <taxon>Labridae</taxon>
        <taxon>Xyrichtys</taxon>
    </lineage>
</organism>
<name>A0AAV1G392_XYRNO</name>